<dbReference type="AlphaFoldDB" id="A0A8H4SXW3"/>
<evidence type="ECO:0000313" key="10">
    <source>
        <dbReference type="Proteomes" id="UP000622797"/>
    </source>
</evidence>
<dbReference type="OrthoDB" id="2125469at2759"/>
<comment type="cofactor">
    <cofactor evidence="1">
        <name>Co(2+)</name>
        <dbReference type="ChEBI" id="CHEBI:48828"/>
    </cofactor>
</comment>
<evidence type="ECO:0000256" key="1">
    <source>
        <dbReference type="ARBA" id="ARBA00001941"/>
    </source>
</evidence>
<organism evidence="9 10">
    <name type="scientific">Fusarium sarcochroum</name>
    <dbReference type="NCBI Taxonomy" id="1208366"/>
    <lineage>
        <taxon>Eukaryota</taxon>
        <taxon>Fungi</taxon>
        <taxon>Dikarya</taxon>
        <taxon>Ascomycota</taxon>
        <taxon>Pezizomycotina</taxon>
        <taxon>Sordariomycetes</taxon>
        <taxon>Hypocreomycetidae</taxon>
        <taxon>Hypocreales</taxon>
        <taxon>Nectriaceae</taxon>
        <taxon>Fusarium</taxon>
        <taxon>Fusarium lateritium species complex</taxon>
    </lineage>
</organism>
<evidence type="ECO:0000256" key="2">
    <source>
        <dbReference type="ARBA" id="ARBA00022723"/>
    </source>
</evidence>
<dbReference type="Gene3D" id="3.20.20.370">
    <property type="entry name" value="Glycoside hydrolase/deacetylase"/>
    <property type="match status" value="1"/>
</dbReference>
<keyword evidence="6" id="KW-0170">Cobalt</keyword>
<gene>
    <name evidence="9" type="ORF">FSARC_13922</name>
</gene>
<reference evidence="9" key="1">
    <citation type="journal article" date="2020" name="BMC Genomics">
        <title>Correction to: Identification and distribution of gene clusters required for synthesis of sphingolipid metabolism inhibitors in diverse species of the filamentous fungus Fusarium.</title>
        <authorList>
            <person name="Kim H.S."/>
            <person name="Lohmar J.M."/>
            <person name="Busman M."/>
            <person name="Brown D.W."/>
            <person name="Naumann T.A."/>
            <person name="Divon H.H."/>
            <person name="Lysoe E."/>
            <person name="Uhlig S."/>
            <person name="Proctor R.H."/>
        </authorList>
    </citation>
    <scope>NUCLEOTIDE SEQUENCE</scope>
    <source>
        <strain evidence="9">NRRL 20472</strain>
    </source>
</reference>
<evidence type="ECO:0000256" key="6">
    <source>
        <dbReference type="ARBA" id="ARBA00023285"/>
    </source>
</evidence>
<dbReference type="GO" id="GO:0046872">
    <property type="term" value="F:metal ion binding"/>
    <property type="evidence" value="ECO:0007669"/>
    <property type="project" value="UniProtKB-KW"/>
</dbReference>
<dbReference type="InterPro" id="IPR002509">
    <property type="entry name" value="NODB_dom"/>
</dbReference>
<keyword evidence="5" id="KW-0119">Carbohydrate metabolism</keyword>
<dbReference type="Pfam" id="PF01522">
    <property type="entry name" value="Polysacc_deac_1"/>
    <property type="match status" value="1"/>
</dbReference>
<keyword evidence="10" id="KW-1185">Reference proteome</keyword>
<accession>A0A8H4SXW3</accession>
<dbReference type="GO" id="GO:0016810">
    <property type="term" value="F:hydrolase activity, acting on carbon-nitrogen (but not peptide) bonds"/>
    <property type="evidence" value="ECO:0007669"/>
    <property type="project" value="InterPro"/>
</dbReference>
<feature type="domain" description="NodB homology" evidence="8">
    <location>
        <begin position="47"/>
        <end position="230"/>
    </location>
</feature>
<reference evidence="9" key="2">
    <citation type="submission" date="2020-05" db="EMBL/GenBank/DDBJ databases">
        <authorList>
            <person name="Kim H.-S."/>
            <person name="Proctor R.H."/>
            <person name="Brown D.W."/>
        </authorList>
    </citation>
    <scope>NUCLEOTIDE SEQUENCE</scope>
    <source>
        <strain evidence="9">NRRL 20472</strain>
    </source>
</reference>
<keyword evidence="4" id="KW-0378">Hydrolase</keyword>
<dbReference type="GO" id="GO:0005975">
    <property type="term" value="P:carbohydrate metabolic process"/>
    <property type="evidence" value="ECO:0007669"/>
    <property type="project" value="InterPro"/>
</dbReference>
<keyword evidence="3 7" id="KW-0732">Signal</keyword>
<comment type="caution">
    <text evidence="9">The sequence shown here is derived from an EMBL/GenBank/DDBJ whole genome shotgun (WGS) entry which is preliminary data.</text>
</comment>
<evidence type="ECO:0000256" key="5">
    <source>
        <dbReference type="ARBA" id="ARBA00023277"/>
    </source>
</evidence>
<sequence>MKSFFNIAIGLLLSAGSVVGVPVENPIELFNRQASPGAVIQKCNKPGVLALAYDDGPGQYTTQLLDILNKAGAKATFFWTGTLYGCVYNSQAAIKAAYNSGHQIASHTWTHPQNFGSLSVDQLKQEMQRFEQAMVNIIGKKPAYMRPPYLATGGNVLPTMKSLGYKVITDDVDSGDWNGQTAQQSQQKFQQAGTSGNGHIPLMHETYASTVQTLTPWLINWAKQNGLKLVTVAECLGDAGGAYQAGTFSGNGQSTC</sequence>
<proteinExistence type="predicted"/>
<dbReference type="Proteomes" id="UP000622797">
    <property type="component" value="Unassembled WGS sequence"/>
</dbReference>
<keyword evidence="2" id="KW-0479">Metal-binding</keyword>
<dbReference type="SUPFAM" id="SSF88713">
    <property type="entry name" value="Glycoside hydrolase/deacetylase"/>
    <property type="match status" value="1"/>
</dbReference>
<feature type="chain" id="PRO_5034840427" description="NodB homology domain-containing protein" evidence="7">
    <location>
        <begin position="21"/>
        <end position="256"/>
    </location>
</feature>
<evidence type="ECO:0000256" key="7">
    <source>
        <dbReference type="SAM" id="SignalP"/>
    </source>
</evidence>
<evidence type="ECO:0000259" key="8">
    <source>
        <dbReference type="PROSITE" id="PS51677"/>
    </source>
</evidence>
<protein>
    <recommendedName>
        <fullName evidence="8">NodB homology domain-containing protein</fullName>
    </recommendedName>
</protein>
<dbReference type="PANTHER" id="PTHR46471">
    <property type="entry name" value="CHITIN DEACETYLASE"/>
    <property type="match status" value="1"/>
</dbReference>
<evidence type="ECO:0000313" key="9">
    <source>
        <dbReference type="EMBL" id="KAF4947620.1"/>
    </source>
</evidence>
<evidence type="ECO:0000256" key="3">
    <source>
        <dbReference type="ARBA" id="ARBA00022729"/>
    </source>
</evidence>
<dbReference type="PANTHER" id="PTHR46471:SF9">
    <property type="entry name" value="CHITIN DEACETYLASE"/>
    <property type="match status" value="1"/>
</dbReference>
<dbReference type="PROSITE" id="PS51677">
    <property type="entry name" value="NODB"/>
    <property type="match status" value="1"/>
</dbReference>
<evidence type="ECO:0000256" key="4">
    <source>
        <dbReference type="ARBA" id="ARBA00022801"/>
    </source>
</evidence>
<feature type="signal peptide" evidence="7">
    <location>
        <begin position="1"/>
        <end position="20"/>
    </location>
</feature>
<dbReference type="CDD" id="cd10951">
    <property type="entry name" value="CE4_ClCDA_like"/>
    <property type="match status" value="1"/>
</dbReference>
<name>A0A8H4SXW3_9HYPO</name>
<dbReference type="InterPro" id="IPR011330">
    <property type="entry name" value="Glyco_hydro/deAcase_b/a-brl"/>
</dbReference>
<dbReference type="EMBL" id="JABEXW010001096">
    <property type="protein sequence ID" value="KAF4947620.1"/>
    <property type="molecule type" value="Genomic_DNA"/>
</dbReference>